<sequence>MLDTATRPSLPCQRPARLTLRLAPPVRLESLDAALADAALHALPLRASSCAAGISRGAGSGGSGAGSAHQRVPLQCPAAQAVALCRVGVPRVAPLAKAPSGPGQGQATTVAKDGNGQVGDGGSGNGGGGGGAATGNAQASAAAEGDEGAVADAASAAGGALRDPVSLALQSYFVNHGRFVSAGDVLAVPVAGGPAGEAGPRGAAAPPPAAFLEAEAGGPSQQRLVYFRVTDVQPAGQAVPLLVSPETTQLSLQGGRCRSALPVGCAHRHNPAPLCAEPGPGLEGTPGPLLPTWRSVAQMLAPLLHPATLPLDLPPAPLLLAGPPGCGRTTAARAAAAALGLHFLPLSCHQLAAAAASGDAARPGGGGVATALRAALEEAERFAPLVVLLQACWGAGLGLQGGSASAPGFLAVVATAAALEEVPTPLGRVFTHTLSLGAPGPQQRRQLLGHLLQAARAATAAAAAAMAAPTTAAAATAGGCGLGAGPVQPGLTDADLDSLVAQTAGLLPRELCGVAADAAADAVGRVLLPPGGLGQWGRPQLETTCPGQASAAPAPSAAGDGDGEAGGGSDGPGGVAAQATAPVSSVPDGERDGAGPGGGGARGAAAAVAPELAPEPVTGAAAPPAAAPQATPLALDMRAALDRVKARTAVEVGAPSVPDVRWEDIGGLEGAKSALRDTLELPLRHPELFAAGLRRRSGVLLYGPPGSGKTLLAKAVASQVSATFMSVKGPELLNMYIGESERQVREVFARARRAAPCVVFFDELDSLAPARGASGDSGGVMDRVVSQLLAEIDGLSGGGSGTGSVFVIGATNRPDLLDSALMRPGRLDVLVYVGIAEEPASKVKVLQALTRKFALAPDVDLPALAAACPPTLTGADLYALAADSWMTALQRHIRELEGGGCPEAGGELPGLGQGDKGADSGSGKEGAGLKGMAGGPGQPAAPGGPVDEMAGLGTLGASVRRKRAAKAAAAAAAKAKVKAAEEATVGAAAAAAKAAGAAAEGGKESGPEAGADFLIALANLTPSLSRSELAKYEALRRQYEGEGRGR</sequence>
<dbReference type="InterPro" id="IPR050168">
    <property type="entry name" value="AAA_ATPase_domain"/>
</dbReference>
<dbReference type="PRINTS" id="PR00830">
    <property type="entry name" value="ENDOLAPTASE"/>
</dbReference>
<evidence type="ECO:0000256" key="11">
    <source>
        <dbReference type="SAM" id="MobiDB-lite"/>
    </source>
</evidence>
<evidence type="ECO:0000256" key="5">
    <source>
        <dbReference type="ARBA" id="ARBA00022801"/>
    </source>
</evidence>
<keyword evidence="4" id="KW-0547">Nucleotide-binding</keyword>
<comment type="catalytic activity">
    <reaction evidence="10">
        <text>ATP + H2O = ADP + phosphate + H(+)</text>
        <dbReference type="Rhea" id="RHEA:13065"/>
        <dbReference type="ChEBI" id="CHEBI:15377"/>
        <dbReference type="ChEBI" id="CHEBI:15378"/>
        <dbReference type="ChEBI" id="CHEBI:30616"/>
        <dbReference type="ChEBI" id="CHEBI:43474"/>
        <dbReference type="ChEBI" id="CHEBI:456216"/>
    </reaction>
    <physiologicalReaction direction="left-to-right" evidence="10">
        <dbReference type="Rhea" id="RHEA:13066"/>
    </physiologicalReaction>
</comment>
<dbReference type="SMART" id="SM00382">
    <property type="entry name" value="AAA"/>
    <property type="match status" value="2"/>
</dbReference>
<dbReference type="OrthoDB" id="2187at2759"/>
<dbReference type="GO" id="GO:0016887">
    <property type="term" value="F:ATP hydrolysis activity"/>
    <property type="evidence" value="ECO:0007669"/>
    <property type="project" value="InterPro"/>
</dbReference>
<name>A0A150GD65_GONPE</name>
<feature type="compositionally biased region" description="Gly residues" evidence="11">
    <location>
        <begin position="923"/>
        <end position="937"/>
    </location>
</feature>
<comment type="similarity">
    <text evidence="2">Belongs to the AAA ATPase family.</text>
</comment>
<gene>
    <name evidence="13" type="ORF">GPECTOR_34g684</name>
</gene>
<dbReference type="InterPro" id="IPR003593">
    <property type="entry name" value="AAA+_ATPase"/>
</dbReference>
<protein>
    <recommendedName>
        <fullName evidence="8">Peroxisomal ATPase PEX6</fullName>
    </recommendedName>
    <alternativeName>
        <fullName evidence="9">Peroxin-6</fullName>
    </alternativeName>
</protein>
<evidence type="ECO:0000256" key="4">
    <source>
        <dbReference type="ARBA" id="ARBA00022741"/>
    </source>
</evidence>
<evidence type="ECO:0000256" key="1">
    <source>
        <dbReference type="ARBA" id="ARBA00004370"/>
    </source>
</evidence>
<feature type="region of interest" description="Disordered" evidence="11">
    <location>
        <begin position="534"/>
        <end position="607"/>
    </location>
</feature>
<dbReference type="GO" id="GO:0005829">
    <property type="term" value="C:cytosol"/>
    <property type="evidence" value="ECO:0007669"/>
    <property type="project" value="TreeGrafter"/>
</dbReference>
<evidence type="ECO:0000256" key="7">
    <source>
        <dbReference type="ARBA" id="ARBA00023136"/>
    </source>
</evidence>
<dbReference type="Gene3D" id="3.40.50.300">
    <property type="entry name" value="P-loop containing nucleotide triphosphate hydrolases"/>
    <property type="match status" value="2"/>
</dbReference>
<feature type="region of interest" description="Disordered" evidence="11">
    <location>
        <begin position="900"/>
        <end position="941"/>
    </location>
</feature>
<evidence type="ECO:0000256" key="10">
    <source>
        <dbReference type="ARBA" id="ARBA00048778"/>
    </source>
</evidence>
<keyword evidence="7" id="KW-0472">Membrane</keyword>
<keyword evidence="5" id="KW-0378">Hydrolase</keyword>
<keyword evidence="14" id="KW-1185">Reference proteome</keyword>
<keyword evidence="6" id="KW-0067">ATP-binding</keyword>
<dbReference type="InterPro" id="IPR027417">
    <property type="entry name" value="P-loop_NTPase"/>
</dbReference>
<comment type="caution">
    <text evidence="13">The sequence shown here is derived from an EMBL/GenBank/DDBJ whole genome shotgun (WGS) entry which is preliminary data.</text>
</comment>
<evidence type="ECO:0000313" key="13">
    <source>
        <dbReference type="EMBL" id="KXZ47525.1"/>
    </source>
</evidence>
<dbReference type="InterPro" id="IPR003959">
    <property type="entry name" value="ATPase_AAA_core"/>
</dbReference>
<dbReference type="AlphaFoldDB" id="A0A150GD65"/>
<dbReference type="EMBL" id="LSYV01000035">
    <property type="protein sequence ID" value="KXZ47525.1"/>
    <property type="molecule type" value="Genomic_DNA"/>
</dbReference>
<comment type="subcellular location">
    <subcellularLocation>
        <location evidence="1">Membrane</location>
    </subcellularLocation>
</comment>
<feature type="region of interest" description="Disordered" evidence="11">
    <location>
        <begin position="95"/>
        <end position="140"/>
    </location>
</feature>
<feature type="compositionally biased region" description="Gly residues" evidence="11">
    <location>
        <begin position="116"/>
        <end position="133"/>
    </location>
</feature>
<dbReference type="GO" id="GO:0016558">
    <property type="term" value="P:protein import into peroxisome matrix"/>
    <property type="evidence" value="ECO:0007669"/>
    <property type="project" value="TreeGrafter"/>
</dbReference>
<proteinExistence type="inferred from homology"/>
<evidence type="ECO:0000259" key="12">
    <source>
        <dbReference type="SMART" id="SM00382"/>
    </source>
</evidence>
<dbReference type="GO" id="GO:0005524">
    <property type="term" value="F:ATP binding"/>
    <property type="evidence" value="ECO:0007669"/>
    <property type="project" value="UniProtKB-KW"/>
</dbReference>
<dbReference type="Gene3D" id="1.10.8.60">
    <property type="match status" value="1"/>
</dbReference>
<feature type="compositionally biased region" description="Gly residues" evidence="11">
    <location>
        <begin position="900"/>
        <end position="915"/>
    </location>
</feature>
<dbReference type="InterPro" id="IPR003960">
    <property type="entry name" value="ATPase_AAA_CS"/>
</dbReference>
<evidence type="ECO:0000313" key="14">
    <source>
        <dbReference type="Proteomes" id="UP000075714"/>
    </source>
</evidence>
<evidence type="ECO:0000256" key="6">
    <source>
        <dbReference type="ARBA" id="ARBA00022840"/>
    </source>
</evidence>
<feature type="compositionally biased region" description="Gly residues" evidence="11">
    <location>
        <begin position="564"/>
        <end position="574"/>
    </location>
</feature>
<feature type="compositionally biased region" description="Low complexity" evidence="11">
    <location>
        <begin position="549"/>
        <end position="559"/>
    </location>
</feature>
<feature type="domain" description="AAA+ ATPase" evidence="12">
    <location>
        <begin position="695"/>
        <end position="837"/>
    </location>
</feature>
<evidence type="ECO:0000256" key="3">
    <source>
        <dbReference type="ARBA" id="ARBA00022593"/>
    </source>
</evidence>
<organism evidence="13 14">
    <name type="scientific">Gonium pectorale</name>
    <name type="common">Green alga</name>
    <dbReference type="NCBI Taxonomy" id="33097"/>
    <lineage>
        <taxon>Eukaryota</taxon>
        <taxon>Viridiplantae</taxon>
        <taxon>Chlorophyta</taxon>
        <taxon>core chlorophytes</taxon>
        <taxon>Chlorophyceae</taxon>
        <taxon>CS clade</taxon>
        <taxon>Chlamydomonadales</taxon>
        <taxon>Volvocaceae</taxon>
        <taxon>Gonium</taxon>
    </lineage>
</organism>
<evidence type="ECO:0000256" key="8">
    <source>
        <dbReference type="ARBA" id="ARBA00034811"/>
    </source>
</evidence>
<dbReference type="FunFam" id="3.40.50.300:FF:000109">
    <property type="entry name" value="Peroxisomal biogenesis factor 6"/>
    <property type="match status" value="1"/>
</dbReference>
<evidence type="ECO:0000256" key="9">
    <source>
        <dbReference type="ARBA" id="ARBA00034920"/>
    </source>
</evidence>
<dbReference type="STRING" id="33097.A0A150GD65"/>
<dbReference type="PANTHER" id="PTHR23077:SF9">
    <property type="entry name" value="PEROXISOMAL ATPASE PEX6"/>
    <property type="match status" value="1"/>
</dbReference>
<dbReference type="SUPFAM" id="SSF52540">
    <property type="entry name" value="P-loop containing nucleoside triphosphate hydrolases"/>
    <property type="match status" value="2"/>
</dbReference>
<dbReference type="PROSITE" id="PS00674">
    <property type="entry name" value="AAA"/>
    <property type="match status" value="1"/>
</dbReference>
<dbReference type="GO" id="GO:0005778">
    <property type="term" value="C:peroxisomal membrane"/>
    <property type="evidence" value="ECO:0007669"/>
    <property type="project" value="TreeGrafter"/>
</dbReference>
<dbReference type="Proteomes" id="UP000075714">
    <property type="component" value="Unassembled WGS sequence"/>
</dbReference>
<keyword evidence="3" id="KW-0962">Peroxisome biogenesis</keyword>
<accession>A0A150GD65</accession>
<feature type="domain" description="AAA+ ATPase" evidence="12">
    <location>
        <begin position="314"/>
        <end position="440"/>
    </location>
</feature>
<dbReference type="Pfam" id="PF00004">
    <property type="entry name" value="AAA"/>
    <property type="match status" value="2"/>
</dbReference>
<reference evidence="14" key="1">
    <citation type="journal article" date="2016" name="Nat. Commun.">
        <title>The Gonium pectorale genome demonstrates co-option of cell cycle regulation during the evolution of multicellularity.</title>
        <authorList>
            <person name="Hanschen E.R."/>
            <person name="Marriage T.N."/>
            <person name="Ferris P.J."/>
            <person name="Hamaji T."/>
            <person name="Toyoda A."/>
            <person name="Fujiyama A."/>
            <person name="Neme R."/>
            <person name="Noguchi H."/>
            <person name="Minakuchi Y."/>
            <person name="Suzuki M."/>
            <person name="Kawai-Toyooka H."/>
            <person name="Smith D.R."/>
            <person name="Sparks H."/>
            <person name="Anderson J."/>
            <person name="Bakaric R."/>
            <person name="Luria V."/>
            <person name="Karger A."/>
            <person name="Kirschner M.W."/>
            <person name="Durand P.M."/>
            <person name="Michod R.E."/>
            <person name="Nozaki H."/>
            <person name="Olson B.J."/>
        </authorList>
    </citation>
    <scope>NUCLEOTIDE SEQUENCE [LARGE SCALE GENOMIC DNA]</scope>
    <source>
        <strain evidence="14">NIES-2863</strain>
    </source>
</reference>
<evidence type="ECO:0000256" key="2">
    <source>
        <dbReference type="ARBA" id="ARBA00006914"/>
    </source>
</evidence>
<dbReference type="PANTHER" id="PTHR23077">
    <property type="entry name" value="AAA-FAMILY ATPASE"/>
    <property type="match status" value="1"/>
</dbReference>